<name>Q94G15_PHYPA</name>
<reference evidence="10" key="1">
    <citation type="journal article" date="2001" name="New Phytol.">
        <title>Ancestry of KNOX genes revealed by bryophyte (Physcomitrella patens) homologs.</title>
        <authorList>
            <person name="Champagne C.E.M."/>
            <person name="Ashton N.W."/>
        </authorList>
    </citation>
    <scope>NUCLEOTIDE SEQUENCE</scope>
</reference>
<dbReference type="AlphaFoldDB" id="Q94G15"/>
<evidence type="ECO:0000256" key="4">
    <source>
        <dbReference type="ARBA" id="ARBA00023242"/>
    </source>
</evidence>
<dbReference type="Pfam" id="PF05920">
    <property type="entry name" value="Homeobox_KN"/>
    <property type="match status" value="1"/>
</dbReference>
<evidence type="ECO:0000256" key="3">
    <source>
        <dbReference type="ARBA" id="ARBA00023155"/>
    </source>
</evidence>
<evidence type="ECO:0000256" key="5">
    <source>
        <dbReference type="PROSITE-ProRule" id="PRU00108"/>
    </source>
</evidence>
<proteinExistence type="inferred from homology"/>
<organism evidence="10">
    <name type="scientific">Physcomitrium patens</name>
    <name type="common">Spreading-leaved earth moss</name>
    <name type="synonym">Physcomitrella patens</name>
    <dbReference type="NCBI Taxonomy" id="3218"/>
    <lineage>
        <taxon>Eukaryota</taxon>
        <taxon>Viridiplantae</taxon>
        <taxon>Streptophyta</taxon>
        <taxon>Embryophyta</taxon>
        <taxon>Bryophyta</taxon>
        <taxon>Bryophytina</taxon>
        <taxon>Bryopsida</taxon>
        <taxon>Funariidae</taxon>
        <taxon>Funariales</taxon>
        <taxon>Funariaceae</taxon>
        <taxon>Physcomitrium</taxon>
    </lineage>
</organism>
<dbReference type="InterPro" id="IPR005541">
    <property type="entry name" value="KNOX2"/>
</dbReference>
<dbReference type="InterPro" id="IPR050224">
    <property type="entry name" value="TALE_homeobox"/>
</dbReference>
<dbReference type="InterPro" id="IPR005539">
    <property type="entry name" value="ELK_dom"/>
</dbReference>
<comment type="similarity">
    <text evidence="6">Belongs to the TALE/KNOX homeobox family.</text>
</comment>
<evidence type="ECO:0000256" key="6">
    <source>
        <dbReference type="PROSITE-ProRule" id="PRU00559"/>
    </source>
</evidence>
<evidence type="ECO:0000313" key="10">
    <source>
        <dbReference type="EMBL" id="AAK62559.1"/>
    </source>
</evidence>
<dbReference type="PROSITE" id="PS51213">
    <property type="entry name" value="ELK"/>
    <property type="match status" value="1"/>
</dbReference>
<dbReference type="GO" id="GO:0005634">
    <property type="term" value="C:nucleus"/>
    <property type="evidence" value="ECO:0007669"/>
    <property type="project" value="UniProtKB-SubCell"/>
</dbReference>
<feature type="region of interest" description="Disordered" evidence="7">
    <location>
        <begin position="175"/>
        <end position="208"/>
    </location>
</feature>
<dbReference type="GO" id="GO:0003677">
    <property type="term" value="F:DNA binding"/>
    <property type="evidence" value="ECO:0007669"/>
    <property type="project" value="UniProtKB-UniRule"/>
</dbReference>
<dbReference type="Pfam" id="PF03791">
    <property type="entry name" value="KNOX2"/>
    <property type="match status" value="1"/>
</dbReference>
<dbReference type="PANTHER" id="PTHR11850">
    <property type="entry name" value="HOMEOBOX PROTEIN TRANSCRIPTION FACTORS"/>
    <property type="match status" value="1"/>
</dbReference>
<dbReference type="SUPFAM" id="SSF46689">
    <property type="entry name" value="Homeodomain-like"/>
    <property type="match status" value="1"/>
</dbReference>
<evidence type="ECO:0000256" key="7">
    <source>
        <dbReference type="SAM" id="MobiDB-lite"/>
    </source>
</evidence>
<evidence type="ECO:0000259" key="8">
    <source>
        <dbReference type="PROSITE" id="PS50071"/>
    </source>
</evidence>
<keyword evidence="2 5" id="KW-0238">DNA-binding</keyword>
<dbReference type="SMART" id="SM00389">
    <property type="entry name" value="HOX"/>
    <property type="match status" value="1"/>
</dbReference>
<dbReference type="SMART" id="SM01188">
    <property type="entry name" value="ELK"/>
    <property type="match status" value="1"/>
</dbReference>
<feature type="compositionally biased region" description="Basic and acidic residues" evidence="7">
    <location>
        <begin position="186"/>
        <end position="208"/>
    </location>
</feature>
<dbReference type="InterPro" id="IPR005540">
    <property type="entry name" value="KNOX1"/>
</dbReference>
<dbReference type="SMART" id="SM01255">
    <property type="entry name" value="KNOX1"/>
    <property type="match status" value="1"/>
</dbReference>
<keyword evidence="3 5" id="KW-0371">Homeobox</keyword>
<dbReference type="InterPro" id="IPR009057">
    <property type="entry name" value="Homeodomain-like_sf"/>
</dbReference>
<gene>
    <name evidence="10" type="primary">MKN4</name>
</gene>
<comment type="subcellular location">
    <subcellularLocation>
        <location evidence="1 5">Nucleus</location>
    </subcellularLocation>
</comment>
<dbReference type="EMBL" id="AF284817">
    <property type="protein sequence ID" value="AAK62559.1"/>
    <property type="molecule type" value="Genomic_DNA"/>
</dbReference>
<protein>
    <submittedName>
        <fullName evidence="10">Class 1 KNOTTED1-like protein MKN4</fullName>
    </submittedName>
</protein>
<dbReference type="InterPro" id="IPR008422">
    <property type="entry name" value="KN_HD"/>
</dbReference>
<dbReference type="InterPro" id="IPR001356">
    <property type="entry name" value="HD"/>
</dbReference>
<accession>Q94G15</accession>
<dbReference type="CDD" id="cd00086">
    <property type="entry name" value="homeodomain"/>
    <property type="match status" value="1"/>
</dbReference>
<dbReference type="Pfam" id="PF03790">
    <property type="entry name" value="KNOX1"/>
    <property type="match status" value="1"/>
</dbReference>
<feature type="DNA-binding region" description="Homeobox; TALE-type" evidence="5">
    <location>
        <begin position="396"/>
        <end position="459"/>
    </location>
</feature>
<feature type="domain" description="Homeobox" evidence="8">
    <location>
        <begin position="395"/>
        <end position="458"/>
    </location>
</feature>
<dbReference type="PROSITE" id="PS50071">
    <property type="entry name" value="HOMEOBOX_2"/>
    <property type="match status" value="1"/>
</dbReference>
<evidence type="ECO:0000256" key="1">
    <source>
        <dbReference type="ARBA" id="ARBA00004123"/>
    </source>
</evidence>
<dbReference type="GO" id="GO:0006355">
    <property type="term" value="P:regulation of DNA-templated transcription"/>
    <property type="evidence" value="ECO:0007669"/>
    <property type="project" value="InterPro"/>
</dbReference>
<dbReference type="SMART" id="SM01256">
    <property type="entry name" value="KNOX2"/>
    <property type="match status" value="1"/>
</dbReference>
<dbReference type="Gene3D" id="1.10.10.60">
    <property type="entry name" value="Homeodomain-like"/>
    <property type="match status" value="1"/>
</dbReference>
<evidence type="ECO:0000259" key="9">
    <source>
        <dbReference type="PROSITE" id="PS51213"/>
    </source>
</evidence>
<sequence>MNRDMVGIVSSASARLEENPRLESYIASTGELAGWVEKSASVEATRSSLQLSQSQAFFEQYSTQYPQSDISSSSQADISAHDYLNIFKGTHAQAKADMKPRITQFMIPVQNQLEAGSYLLPHMAHDDSNNFSTSSNIGRATQSLCTMHQDMETLRQVPKSNDLLIAITASAAAAVNQERGSGSETGQHDRDDDEKNKATDRGKLPENEEEQLLRDAIVDHPLYPELVVAHISIFKIGAPKGLLIKLDEMEKKFQRFQYGESSWNVLHVTKFGQDPSLDFFMRSYIDLLTKFREDLENPYNKFAQYKDKVTKDLEDLCGHYIETTPDEEDNFGSDIGTKDMSQDLNDLEILGEENLMYTADIDESIVIDPDAADEELKKMLRLKYGKHIAGLKAEFNRVRKKGKLPTNARQILKDWFSRHSYWPYPSEMEKAYLQRLCGLNLKQINNWFINERKRHWSCKGKCMYPNTKFYPRDGHVDPNNHGEGYLEQ</sequence>
<evidence type="ECO:0000256" key="2">
    <source>
        <dbReference type="ARBA" id="ARBA00023125"/>
    </source>
</evidence>
<keyword evidence="4 5" id="KW-0539">Nucleus</keyword>
<feature type="domain" description="ELK" evidence="9">
    <location>
        <begin position="375"/>
        <end position="395"/>
    </location>
</feature>